<evidence type="ECO:0000313" key="3">
    <source>
        <dbReference type="Proteomes" id="UP000814176"/>
    </source>
</evidence>
<organism evidence="2 3">
    <name type="scientific">Rhodofomes roseus</name>
    <dbReference type="NCBI Taxonomy" id="34475"/>
    <lineage>
        <taxon>Eukaryota</taxon>
        <taxon>Fungi</taxon>
        <taxon>Dikarya</taxon>
        <taxon>Basidiomycota</taxon>
        <taxon>Agaricomycotina</taxon>
        <taxon>Agaricomycetes</taxon>
        <taxon>Polyporales</taxon>
        <taxon>Rhodofomes</taxon>
    </lineage>
</organism>
<proteinExistence type="predicted"/>
<name>A0ABQ8JZL8_9APHY</name>
<evidence type="ECO:0000313" key="2">
    <source>
        <dbReference type="EMBL" id="KAH9829823.1"/>
    </source>
</evidence>
<evidence type="ECO:0000256" key="1">
    <source>
        <dbReference type="SAM" id="MobiDB-lite"/>
    </source>
</evidence>
<dbReference type="RefSeq" id="XP_047773186.1">
    <property type="nucleotide sequence ID" value="XM_047918249.1"/>
</dbReference>
<keyword evidence="3" id="KW-1185">Reference proteome</keyword>
<dbReference type="EMBL" id="JADCUA010000035">
    <property type="protein sequence ID" value="KAH9829823.1"/>
    <property type="molecule type" value="Genomic_DNA"/>
</dbReference>
<sequence length="235" mass="25798">MPFYPGQDGETGGPSVGRAHGPIPILIVHRPHSAYLPAASEMKDGAPGSARRIRARKGTHGTRNSAILWGLSPRASGTTLRRTRLLRCCRPPSPRIECLERGGLCPRLSTPWVRPTYEEQKRRYGDGLEVGTQPSTESLYTRGITTFGKVKVCGRISRTARRQSWGDGAKEDERPDAIWIVFLALWCRRFGMLLCERSGAENLGQLDKSAKMGCESRPGDDNVICSLSTGVSSSF</sequence>
<gene>
    <name evidence="2" type="ORF">C8Q71DRAFT_389138</name>
</gene>
<protein>
    <submittedName>
        <fullName evidence="2">Uncharacterized protein</fullName>
    </submittedName>
</protein>
<feature type="compositionally biased region" description="Basic residues" evidence="1">
    <location>
        <begin position="51"/>
        <end position="60"/>
    </location>
</feature>
<reference evidence="2 3" key="1">
    <citation type="journal article" date="2021" name="Environ. Microbiol.">
        <title>Gene family expansions and transcriptome signatures uncover fungal adaptations to wood decay.</title>
        <authorList>
            <person name="Hage H."/>
            <person name="Miyauchi S."/>
            <person name="Viragh M."/>
            <person name="Drula E."/>
            <person name="Min B."/>
            <person name="Chaduli D."/>
            <person name="Navarro D."/>
            <person name="Favel A."/>
            <person name="Norest M."/>
            <person name="Lesage-Meessen L."/>
            <person name="Balint B."/>
            <person name="Merenyi Z."/>
            <person name="de Eugenio L."/>
            <person name="Morin E."/>
            <person name="Martinez A.T."/>
            <person name="Baldrian P."/>
            <person name="Stursova M."/>
            <person name="Martinez M.J."/>
            <person name="Novotny C."/>
            <person name="Magnuson J.K."/>
            <person name="Spatafora J.W."/>
            <person name="Maurice S."/>
            <person name="Pangilinan J."/>
            <person name="Andreopoulos W."/>
            <person name="LaButti K."/>
            <person name="Hundley H."/>
            <person name="Na H."/>
            <person name="Kuo A."/>
            <person name="Barry K."/>
            <person name="Lipzen A."/>
            <person name="Henrissat B."/>
            <person name="Riley R."/>
            <person name="Ahrendt S."/>
            <person name="Nagy L.G."/>
            <person name="Grigoriev I.V."/>
            <person name="Martin F."/>
            <person name="Rosso M.N."/>
        </authorList>
    </citation>
    <scope>NUCLEOTIDE SEQUENCE [LARGE SCALE GENOMIC DNA]</scope>
    <source>
        <strain evidence="2 3">CIRM-BRFM 1785</strain>
    </source>
</reference>
<comment type="caution">
    <text evidence="2">The sequence shown here is derived from an EMBL/GenBank/DDBJ whole genome shotgun (WGS) entry which is preliminary data.</text>
</comment>
<dbReference type="GeneID" id="71998981"/>
<accession>A0ABQ8JZL8</accession>
<feature type="region of interest" description="Disordered" evidence="1">
    <location>
        <begin position="40"/>
        <end position="65"/>
    </location>
</feature>
<dbReference type="Proteomes" id="UP000814176">
    <property type="component" value="Unassembled WGS sequence"/>
</dbReference>
<feature type="region of interest" description="Disordered" evidence="1">
    <location>
        <begin position="1"/>
        <end position="20"/>
    </location>
</feature>